<feature type="non-terminal residue" evidence="2">
    <location>
        <position position="217"/>
    </location>
</feature>
<evidence type="ECO:0000313" key="3">
    <source>
        <dbReference type="Proteomes" id="UP000772434"/>
    </source>
</evidence>
<keyword evidence="3" id="KW-1185">Reference proteome</keyword>
<evidence type="ECO:0000256" key="1">
    <source>
        <dbReference type="SAM" id="MobiDB-lite"/>
    </source>
</evidence>
<proteinExistence type="predicted"/>
<sequence length="217" mass="24158">MPGGLVAYEGDSDSGDDIAQKTDTKLKVKADNAAEPRLQKKSQIIIKRPKIQRPKGHVSIGITQAESLPTPAAASTSTATVDISTTNETDDSNVERIRAFLRPPPVPGVDDWGIPPAVTPEESMCDPAVEAKLNQFLQLKSLPVPKHFNDTLMSNRSFRNPHLYAQMVEFIDIDERSTNFPKQIWDPDQVRYGEWNAEKIATYQKTRSEQQSQQSKA</sequence>
<comment type="caution">
    <text evidence="2">The sequence shown here is derived from an EMBL/GenBank/DDBJ whole genome shotgun (WGS) entry which is preliminary data.</text>
</comment>
<dbReference type="PANTHER" id="PTHR13464:SF0">
    <property type="entry name" value="SAP30-BINDING PROTEIN"/>
    <property type="match status" value="1"/>
</dbReference>
<name>A0A9P5UA12_9AGAR</name>
<dbReference type="EMBL" id="JADNRY010000031">
    <property type="protein sequence ID" value="KAF9071596.1"/>
    <property type="molecule type" value="Genomic_DNA"/>
</dbReference>
<dbReference type="PANTHER" id="PTHR13464">
    <property type="entry name" value="TRANSCRIPTIONAL REGULATOR PROTEIN HCNGP"/>
    <property type="match status" value="1"/>
</dbReference>
<dbReference type="GO" id="GO:0005634">
    <property type="term" value="C:nucleus"/>
    <property type="evidence" value="ECO:0007669"/>
    <property type="project" value="TreeGrafter"/>
</dbReference>
<dbReference type="GO" id="GO:0006355">
    <property type="term" value="P:regulation of DNA-templated transcription"/>
    <property type="evidence" value="ECO:0007669"/>
    <property type="project" value="InterPro"/>
</dbReference>
<dbReference type="InterPro" id="IPR012479">
    <property type="entry name" value="SAP30BP"/>
</dbReference>
<evidence type="ECO:0000313" key="2">
    <source>
        <dbReference type="EMBL" id="KAF9071596.1"/>
    </source>
</evidence>
<dbReference type="AlphaFoldDB" id="A0A9P5UA12"/>
<feature type="region of interest" description="Disordered" evidence="1">
    <location>
        <begin position="1"/>
        <end position="22"/>
    </location>
</feature>
<dbReference type="OrthoDB" id="1714508at2759"/>
<dbReference type="Pfam" id="PF07818">
    <property type="entry name" value="HCNGP"/>
    <property type="match status" value="1"/>
</dbReference>
<protein>
    <submittedName>
        <fullName evidence="2">HCNGP-like protein-domain-containing protein</fullName>
    </submittedName>
</protein>
<organism evidence="2 3">
    <name type="scientific">Rhodocollybia butyracea</name>
    <dbReference type="NCBI Taxonomy" id="206335"/>
    <lineage>
        <taxon>Eukaryota</taxon>
        <taxon>Fungi</taxon>
        <taxon>Dikarya</taxon>
        <taxon>Basidiomycota</taxon>
        <taxon>Agaricomycotina</taxon>
        <taxon>Agaricomycetes</taxon>
        <taxon>Agaricomycetidae</taxon>
        <taxon>Agaricales</taxon>
        <taxon>Marasmiineae</taxon>
        <taxon>Omphalotaceae</taxon>
        <taxon>Rhodocollybia</taxon>
    </lineage>
</organism>
<accession>A0A9P5UA12</accession>
<dbReference type="Proteomes" id="UP000772434">
    <property type="component" value="Unassembled WGS sequence"/>
</dbReference>
<reference evidence="2" key="1">
    <citation type="submission" date="2020-11" db="EMBL/GenBank/DDBJ databases">
        <authorList>
            <consortium name="DOE Joint Genome Institute"/>
            <person name="Ahrendt S."/>
            <person name="Riley R."/>
            <person name="Andreopoulos W."/>
            <person name="Labutti K."/>
            <person name="Pangilinan J."/>
            <person name="Ruiz-Duenas F.J."/>
            <person name="Barrasa J.M."/>
            <person name="Sanchez-Garcia M."/>
            <person name="Camarero S."/>
            <person name="Miyauchi S."/>
            <person name="Serrano A."/>
            <person name="Linde D."/>
            <person name="Babiker R."/>
            <person name="Drula E."/>
            <person name="Ayuso-Fernandez I."/>
            <person name="Pacheco R."/>
            <person name="Padilla G."/>
            <person name="Ferreira P."/>
            <person name="Barriuso J."/>
            <person name="Kellner H."/>
            <person name="Castanera R."/>
            <person name="Alfaro M."/>
            <person name="Ramirez L."/>
            <person name="Pisabarro A.G."/>
            <person name="Kuo A."/>
            <person name="Tritt A."/>
            <person name="Lipzen A."/>
            <person name="He G."/>
            <person name="Yan M."/>
            <person name="Ng V."/>
            <person name="Cullen D."/>
            <person name="Martin F."/>
            <person name="Rosso M.-N."/>
            <person name="Henrissat B."/>
            <person name="Hibbett D."/>
            <person name="Martinez A.T."/>
            <person name="Grigoriev I.V."/>
        </authorList>
    </citation>
    <scope>NUCLEOTIDE SEQUENCE</scope>
    <source>
        <strain evidence="2">AH 40177</strain>
    </source>
</reference>
<gene>
    <name evidence="2" type="ORF">BDP27DRAFT_1322022</name>
</gene>